<evidence type="ECO:0000256" key="12">
    <source>
        <dbReference type="PROSITE-ProRule" id="PRU00169"/>
    </source>
</evidence>
<name>A0ABR9V3A1_9CHRO</name>
<dbReference type="InterPro" id="IPR036097">
    <property type="entry name" value="HisK_dim/P_sf"/>
</dbReference>
<evidence type="ECO:0000313" key="19">
    <source>
        <dbReference type="Proteomes" id="UP000654604"/>
    </source>
</evidence>
<dbReference type="Proteomes" id="UP000654604">
    <property type="component" value="Unassembled WGS sequence"/>
</dbReference>
<dbReference type="Pfam" id="PF00512">
    <property type="entry name" value="HisKA"/>
    <property type="match status" value="1"/>
</dbReference>
<dbReference type="PROSITE" id="PS50109">
    <property type="entry name" value="HIS_KIN"/>
    <property type="match status" value="1"/>
</dbReference>
<keyword evidence="10" id="KW-0902">Two-component regulatory system</keyword>
<keyword evidence="6" id="KW-0808">Transferase</keyword>
<proteinExistence type="predicted"/>
<feature type="transmembrane region" description="Helical" evidence="14">
    <location>
        <begin position="314"/>
        <end position="333"/>
    </location>
</feature>
<keyword evidence="5 12" id="KW-0597">Phosphoprotein</keyword>
<evidence type="ECO:0000256" key="6">
    <source>
        <dbReference type="ARBA" id="ARBA00022679"/>
    </source>
</evidence>
<comment type="subcellular location">
    <subcellularLocation>
        <location evidence="2">Cell membrane</location>
        <topology evidence="2">Multi-pass membrane protein</topology>
    </subcellularLocation>
</comment>
<dbReference type="InterPro" id="IPR004358">
    <property type="entry name" value="Sig_transdc_His_kin-like_C"/>
</dbReference>
<evidence type="ECO:0000256" key="2">
    <source>
        <dbReference type="ARBA" id="ARBA00004651"/>
    </source>
</evidence>
<evidence type="ECO:0000256" key="3">
    <source>
        <dbReference type="ARBA" id="ARBA00012438"/>
    </source>
</evidence>
<evidence type="ECO:0000256" key="14">
    <source>
        <dbReference type="SAM" id="Phobius"/>
    </source>
</evidence>
<keyword evidence="13" id="KW-0175">Coiled coil</keyword>
<keyword evidence="19" id="KW-1185">Reference proteome</keyword>
<evidence type="ECO:0000256" key="5">
    <source>
        <dbReference type="ARBA" id="ARBA00022553"/>
    </source>
</evidence>
<feature type="domain" description="Response regulatory" evidence="16">
    <location>
        <begin position="671"/>
        <end position="789"/>
    </location>
</feature>
<dbReference type="SUPFAM" id="SSF55874">
    <property type="entry name" value="ATPase domain of HSP90 chaperone/DNA topoisomerase II/histidine kinase"/>
    <property type="match status" value="1"/>
</dbReference>
<dbReference type="PROSITE" id="PS50110">
    <property type="entry name" value="RESPONSE_REGULATORY"/>
    <property type="match status" value="2"/>
</dbReference>
<feature type="coiled-coil region" evidence="13">
    <location>
        <begin position="379"/>
        <end position="423"/>
    </location>
</feature>
<accession>A0ABR9V3A1</accession>
<dbReference type="InterPro" id="IPR011006">
    <property type="entry name" value="CheY-like_superfamily"/>
</dbReference>
<evidence type="ECO:0000256" key="4">
    <source>
        <dbReference type="ARBA" id="ARBA00022475"/>
    </source>
</evidence>
<dbReference type="CDD" id="cd17546">
    <property type="entry name" value="REC_hyHK_CKI1_RcsC-like"/>
    <property type="match status" value="2"/>
</dbReference>
<dbReference type="CDD" id="cd12914">
    <property type="entry name" value="PDC1_DGC_like"/>
    <property type="match status" value="1"/>
</dbReference>
<dbReference type="PRINTS" id="PR00344">
    <property type="entry name" value="BCTRLSENSOR"/>
</dbReference>
<dbReference type="PANTHER" id="PTHR45339">
    <property type="entry name" value="HYBRID SIGNAL TRANSDUCTION HISTIDINE KINASE J"/>
    <property type="match status" value="1"/>
</dbReference>
<dbReference type="InterPro" id="IPR033479">
    <property type="entry name" value="dCache_1"/>
</dbReference>
<dbReference type="Pfam" id="PF02743">
    <property type="entry name" value="dCache_1"/>
    <property type="match status" value="1"/>
</dbReference>
<dbReference type="CDD" id="cd00082">
    <property type="entry name" value="HisKA"/>
    <property type="match status" value="1"/>
</dbReference>
<feature type="transmembrane region" description="Helical" evidence="14">
    <location>
        <begin position="24"/>
        <end position="47"/>
    </location>
</feature>
<feature type="modified residue" description="4-aspartylphosphate" evidence="12">
    <location>
        <position position="869"/>
    </location>
</feature>
<dbReference type="EC" id="2.7.13.3" evidence="3"/>
<dbReference type="Gene3D" id="1.10.287.130">
    <property type="match status" value="1"/>
</dbReference>
<dbReference type="InterPro" id="IPR003660">
    <property type="entry name" value="HAMP_dom"/>
</dbReference>
<evidence type="ECO:0000256" key="1">
    <source>
        <dbReference type="ARBA" id="ARBA00000085"/>
    </source>
</evidence>
<evidence type="ECO:0000256" key="13">
    <source>
        <dbReference type="SAM" id="Coils"/>
    </source>
</evidence>
<feature type="modified residue" description="4-aspartylphosphate" evidence="12">
    <location>
        <position position="720"/>
    </location>
</feature>
<dbReference type="Gene3D" id="6.10.340.10">
    <property type="match status" value="1"/>
</dbReference>
<evidence type="ECO:0000256" key="10">
    <source>
        <dbReference type="ARBA" id="ARBA00023012"/>
    </source>
</evidence>
<dbReference type="EMBL" id="JADEWC010000007">
    <property type="protein sequence ID" value="MBE9222024.1"/>
    <property type="molecule type" value="Genomic_DNA"/>
</dbReference>
<dbReference type="Pfam" id="PF00072">
    <property type="entry name" value="Response_reg"/>
    <property type="match status" value="2"/>
</dbReference>
<dbReference type="SUPFAM" id="SSF158472">
    <property type="entry name" value="HAMP domain-like"/>
    <property type="match status" value="1"/>
</dbReference>
<evidence type="ECO:0000256" key="7">
    <source>
        <dbReference type="ARBA" id="ARBA00022692"/>
    </source>
</evidence>
<reference evidence="18 19" key="1">
    <citation type="submission" date="2020-10" db="EMBL/GenBank/DDBJ databases">
        <authorList>
            <person name="Castelo-Branco R."/>
            <person name="Eusebio N."/>
            <person name="Adriana R."/>
            <person name="Vieira A."/>
            <person name="Brugerolle De Fraissinette N."/>
            <person name="Rezende De Castro R."/>
            <person name="Schneider M.P."/>
            <person name="Vasconcelos V."/>
            <person name="Leao P.N."/>
        </authorList>
    </citation>
    <scope>NUCLEOTIDE SEQUENCE [LARGE SCALE GENOMIC DNA]</scope>
    <source>
        <strain evidence="18 19">LEGE 03274</strain>
    </source>
</reference>
<evidence type="ECO:0000259" key="16">
    <source>
        <dbReference type="PROSITE" id="PS50110"/>
    </source>
</evidence>
<dbReference type="InterPro" id="IPR003594">
    <property type="entry name" value="HATPase_dom"/>
</dbReference>
<sequence length="939" mass="105940">MANNSKSSSALRKIWLNWTLKTKLGFSFATLTFAVSIIFSLMVGQWVKHQVEEDKTFLLKQINRELLTSFQQGMLERYKDINNIAVLSEFRSTTGNNEARRFLLNQLQENYTNYAWIGFANNEGVVEVSTGQILEGVNVNQRPWFVEGLQSSFVGDVHDAKLLAKILPPPDDGDVLRFLDISTPVYDENGQLRGVLGAHLSWEWVKSLEDSLMRNIGQQGQIDVLIVSQEGDILLNSGREDMGDLKIDKNLFLELPTQSDGYVSKRANIDNREYLISYGVDQGYLDYPGLGWRVVVKQESAIAFKPAYYLQKQVLFWGLVLASIASIIGWKIAQRVTKPILTLSKQAENITAGDRENSIQVYQGKDAIAILSSSLHKLVHTLIKQEKSLKKINQELEKKVRHRTEELEKAKELAEKANRAKSEFLSSMSHELRTPLNAILGFAQLMGDDQHLSGENKENLMIIIKSGEHLLSLINDVLDLSKIEAGKITLNENPFNFQEVLASLKSMLQIKATEKNVQLNFNLQEDLPEFIITDEGKLRQVLLNLLSNSIKFTKKGSVNLHAELLNPHTLHFRVEDTGMGIAPDELGKLFSSFFQSQSGRQSQQGSGLGLIISQEFVHLMGGNIQVTSVMNKGSIFDFTISFKSADAPSILPLMENNHQQLRLAPSQSLYRILVVDDNESNRKLLTKLLIPVGFQVKQAEDGLEAIARTQNWYPHLILMDIGMPNMNGDEATKIIKKWSKENAQNIVIIALTAHAFMEERQIILASGCDDVISKPFSQALLFEKIKDYLNLEYIYETPLTIERLTVIEKETYIQSNNTTKILIAEDNRVNQKLLVNLIKKIGYSADVASNGAEVINALETKRYDLIFMDMEMPIMDGLEATRKIHQLYTPETIPAIVAMTANDDDDSRGKCFHVGMNDYLTKPINVQKLTRVIKKYVSN</sequence>
<dbReference type="PANTHER" id="PTHR45339:SF1">
    <property type="entry name" value="HYBRID SIGNAL TRANSDUCTION HISTIDINE KINASE J"/>
    <property type="match status" value="1"/>
</dbReference>
<dbReference type="SUPFAM" id="SSF52172">
    <property type="entry name" value="CheY-like"/>
    <property type="match status" value="2"/>
</dbReference>
<keyword evidence="8" id="KW-0418">Kinase</keyword>
<dbReference type="Gene3D" id="3.30.565.10">
    <property type="entry name" value="Histidine kinase-like ATPase, C-terminal domain"/>
    <property type="match status" value="1"/>
</dbReference>
<keyword evidence="9 14" id="KW-1133">Transmembrane helix</keyword>
<dbReference type="SMART" id="SM00388">
    <property type="entry name" value="HisKA"/>
    <property type="match status" value="1"/>
</dbReference>
<comment type="caution">
    <text evidence="18">The sequence shown here is derived from an EMBL/GenBank/DDBJ whole genome shotgun (WGS) entry which is preliminary data.</text>
</comment>
<evidence type="ECO:0000256" key="9">
    <source>
        <dbReference type="ARBA" id="ARBA00022989"/>
    </source>
</evidence>
<evidence type="ECO:0000256" key="11">
    <source>
        <dbReference type="ARBA" id="ARBA00023136"/>
    </source>
</evidence>
<dbReference type="SMART" id="SM00448">
    <property type="entry name" value="REC"/>
    <property type="match status" value="2"/>
</dbReference>
<protein>
    <recommendedName>
        <fullName evidence="3">histidine kinase</fullName>
        <ecNumber evidence="3">2.7.13.3</ecNumber>
    </recommendedName>
</protein>
<dbReference type="SMART" id="SM00304">
    <property type="entry name" value="HAMP"/>
    <property type="match status" value="1"/>
</dbReference>
<feature type="domain" description="Response regulatory" evidence="16">
    <location>
        <begin position="820"/>
        <end position="937"/>
    </location>
</feature>
<keyword evidence="4" id="KW-1003">Cell membrane</keyword>
<comment type="catalytic activity">
    <reaction evidence="1">
        <text>ATP + protein L-histidine = ADP + protein N-phospho-L-histidine.</text>
        <dbReference type="EC" id="2.7.13.3"/>
    </reaction>
</comment>
<dbReference type="Gene3D" id="3.30.450.20">
    <property type="entry name" value="PAS domain"/>
    <property type="match status" value="1"/>
</dbReference>
<dbReference type="InterPro" id="IPR001789">
    <property type="entry name" value="Sig_transdc_resp-reg_receiver"/>
</dbReference>
<dbReference type="InterPro" id="IPR036890">
    <property type="entry name" value="HATPase_C_sf"/>
</dbReference>
<evidence type="ECO:0000259" key="15">
    <source>
        <dbReference type="PROSITE" id="PS50109"/>
    </source>
</evidence>
<dbReference type="Gene3D" id="3.40.50.2300">
    <property type="match status" value="2"/>
</dbReference>
<dbReference type="Pfam" id="PF02518">
    <property type="entry name" value="HATPase_c"/>
    <property type="match status" value="1"/>
</dbReference>
<dbReference type="RefSeq" id="WP_193800186.1">
    <property type="nucleotide sequence ID" value="NZ_JADEWC010000007.1"/>
</dbReference>
<evidence type="ECO:0000259" key="17">
    <source>
        <dbReference type="PROSITE" id="PS50885"/>
    </source>
</evidence>
<keyword evidence="11 14" id="KW-0472">Membrane</keyword>
<keyword evidence="7 14" id="KW-0812">Transmembrane</keyword>
<gene>
    <name evidence="18" type="ORF">IQ215_04865</name>
</gene>
<feature type="domain" description="Histidine kinase" evidence="15">
    <location>
        <begin position="427"/>
        <end position="644"/>
    </location>
</feature>
<feature type="domain" description="HAMP" evidence="17">
    <location>
        <begin position="334"/>
        <end position="387"/>
    </location>
</feature>
<dbReference type="SMART" id="SM00387">
    <property type="entry name" value="HATPase_c"/>
    <property type="match status" value="1"/>
</dbReference>
<organism evidence="18 19">
    <name type="scientific">Cyanobacterium stanieri LEGE 03274</name>
    <dbReference type="NCBI Taxonomy" id="1828756"/>
    <lineage>
        <taxon>Bacteria</taxon>
        <taxon>Bacillati</taxon>
        <taxon>Cyanobacteriota</taxon>
        <taxon>Cyanophyceae</taxon>
        <taxon>Oscillatoriophycideae</taxon>
        <taxon>Chroococcales</taxon>
        <taxon>Geminocystaceae</taxon>
        <taxon>Cyanobacterium</taxon>
    </lineage>
</organism>
<dbReference type="InterPro" id="IPR005467">
    <property type="entry name" value="His_kinase_dom"/>
</dbReference>
<evidence type="ECO:0000256" key="8">
    <source>
        <dbReference type="ARBA" id="ARBA00022777"/>
    </source>
</evidence>
<dbReference type="PROSITE" id="PS50885">
    <property type="entry name" value="HAMP"/>
    <property type="match status" value="1"/>
</dbReference>
<evidence type="ECO:0000313" key="18">
    <source>
        <dbReference type="EMBL" id="MBE9222024.1"/>
    </source>
</evidence>
<dbReference type="SUPFAM" id="SSF47384">
    <property type="entry name" value="Homodimeric domain of signal transducing histidine kinase"/>
    <property type="match status" value="1"/>
</dbReference>
<dbReference type="InterPro" id="IPR003661">
    <property type="entry name" value="HisK_dim/P_dom"/>
</dbReference>